<sequence>MATPSRIHLTVNDTGIVKNKPQTAEAASKVSELLQQNHEKHHVFYNEMGFHNHIVHHMLTIYGLGAPVSIIEKRYAENASYQRPPMTEKDKVVADLRSPATFSKYLGSGKYYHPFLLFFQREMEDKGWENVLNEYLFAGNERADNMLGRMFAGFLHPIIHLGFGIEFNQPAIIAEALAQAAVHDDWTGRFLLATEQAAKAHPSSNPKTLPDIIDSIHADKKLSTAAHFSDSNKIRDGILSRAKDEMIKHATQWVVTPENLEEKTVEMINTSIYFTAAAQHPPKQVKFDFYFMHCANSSIFFHSFNALPSISTEMKVRMLQWKGYLDLAMYASRRAPPLLMDEISNYVPAKLEKGDAEWPGIFERLIGFQDDGHASKLGRSVRHGELASKKWEDKNADWIKVKGFMWGKIGNMVIDSVEDTGERWVRSAGFDEAWEEFADRPRREKI</sequence>
<name>A0A370TZI8_9HELO</name>
<evidence type="ECO:0000313" key="2">
    <source>
        <dbReference type="EMBL" id="RDL40920.1"/>
    </source>
</evidence>
<evidence type="ECO:0000313" key="3">
    <source>
        <dbReference type="Proteomes" id="UP000254866"/>
    </source>
</evidence>
<dbReference type="RefSeq" id="XP_031873576.1">
    <property type="nucleotide sequence ID" value="XM_032009522.1"/>
</dbReference>
<dbReference type="EMBL" id="NPIC01000001">
    <property type="protein sequence ID" value="RDL40920.1"/>
    <property type="molecule type" value="Genomic_DNA"/>
</dbReference>
<dbReference type="InterPro" id="IPR025337">
    <property type="entry name" value="Questin_oxidase-like"/>
</dbReference>
<dbReference type="Proteomes" id="UP000254866">
    <property type="component" value="Unassembled WGS sequence"/>
</dbReference>
<gene>
    <name evidence="2" type="ORF">BP5553_00899</name>
</gene>
<comment type="caution">
    <text evidence="2">The sequence shown here is derived from an EMBL/GenBank/DDBJ whole genome shotgun (WGS) entry which is preliminary data.</text>
</comment>
<proteinExistence type="predicted"/>
<organism evidence="2 3">
    <name type="scientific">Venustampulla echinocandica</name>
    <dbReference type="NCBI Taxonomy" id="2656787"/>
    <lineage>
        <taxon>Eukaryota</taxon>
        <taxon>Fungi</taxon>
        <taxon>Dikarya</taxon>
        <taxon>Ascomycota</taxon>
        <taxon>Pezizomycotina</taxon>
        <taxon>Leotiomycetes</taxon>
        <taxon>Helotiales</taxon>
        <taxon>Pleuroascaceae</taxon>
        <taxon>Venustampulla</taxon>
    </lineage>
</organism>
<dbReference type="AlphaFoldDB" id="A0A370TZI8"/>
<reference evidence="2 3" key="1">
    <citation type="journal article" date="2018" name="IMA Fungus">
        <title>IMA Genome-F 9: Draft genome sequence of Annulohypoxylon stygium, Aspergillus mulundensis, Berkeleyomyces basicola (syn. Thielaviopsis basicola), Ceratocystis smalleyi, two Cercospora beticola strains, Coleophoma cylindrospora, Fusarium fracticaudum, Phialophora cf. hyalina, and Morchella septimelata.</title>
        <authorList>
            <person name="Wingfield B.D."/>
            <person name="Bills G.F."/>
            <person name="Dong Y."/>
            <person name="Huang W."/>
            <person name="Nel W.J."/>
            <person name="Swalarsk-Parry B.S."/>
            <person name="Vaghefi N."/>
            <person name="Wilken P.M."/>
            <person name="An Z."/>
            <person name="de Beer Z.W."/>
            <person name="De Vos L."/>
            <person name="Chen L."/>
            <person name="Duong T.A."/>
            <person name="Gao Y."/>
            <person name="Hammerbacher A."/>
            <person name="Kikkert J.R."/>
            <person name="Li Y."/>
            <person name="Li H."/>
            <person name="Li K."/>
            <person name="Li Q."/>
            <person name="Liu X."/>
            <person name="Ma X."/>
            <person name="Naidoo K."/>
            <person name="Pethybridge S.J."/>
            <person name="Sun J."/>
            <person name="Steenkamp E.T."/>
            <person name="van der Nest M.A."/>
            <person name="van Wyk S."/>
            <person name="Wingfield M.J."/>
            <person name="Xiong C."/>
            <person name="Yue Q."/>
            <person name="Zhang X."/>
        </authorList>
    </citation>
    <scope>NUCLEOTIDE SEQUENCE [LARGE SCALE GENOMIC DNA]</scope>
    <source>
        <strain evidence="2 3">BP 5553</strain>
    </source>
</reference>
<dbReference type="PANTHER" id="PTHR35870">
    <property type="entry name" value="PROTEIN, PUTATIVE (AFU_ORTHOLOGUE AFUA_5G03330)-RELATED"/>
    <property type="match status" value="1"/>
</dbReference>
<dbReference type="GO" id="GO:0016491">
    <property type="term" value="F:oxidoreductase activity"/>
    <property type="evidence" value="ECO:0007669"/>
    <property type="project" value="UniProtKB-KW"/>
</dbReference>
<accession>A0A370TZI8</accession>
<keyword evidence="1" id="KW-0560">Oxidoreductase</keyword>
<dbReference type="Pfam" id="PF14027">
    <property type="entry name" value="Questin_oxidase"/>
    <property type="match status" value="1"/>
</dbReference>
<keyword evidence="3" id="KW-1185">Reference proteome</keyword>
<dbReference type="PANTHER" id="PTHR35870:SF1">
    <property type="entry name" value="PROTEIN, PUTATIVE (AFU_ORTHOLOGUE AFUA_5G03330)-RELATED"/>
    <property type="match status" value="1"/>
</dbReference>
<dbReference type="OrthoDB" id="10004862at2759"/>
<dbReference type="STRING" id="2656787.A0A370TZI8"/>
<dbReference type="GeneID" id="43593748"/>
<protein>
    <recommendedName>
        <fullName evidence="4">HypA-like protein</fullName>
    </recommendedName>
</protein>
<evidence type="ECO:0008006" key="4">
    <source>
        <dbReference type="Google" id="ProtNLM"/>
    </source>
</evidence>
<evidence type="ECO:0000256" key="1">
    <source>
        <dbReference type="ARBA" id="ARBA00023002"/>
    </source>
</evidence>